<evidence type="ECO:0000259" key="6">
    <source>
        <dbReference type="Pfam" id="PF01507"/>
    </source>
</evidence>
<dbReference type="PANTHER" id="PTHR46509:SF1">
    <property type="entry name" value="PHOSPHOADENOSINE PHOSPHOSULFATE REDUCTASE"/>
    <property type="match status" value="1"/>
</dbReference>
<evidence type="ECO:0000313" key="8">
    <source>
        <dbReference type="Proteomes" id="UP000366051"/>
    </source>
</evidence>
<dbReference type="GO" id="GO:0019379">
    <property type="term" value="P:sulfate assimilation, phosphoadenylyl sulfate reduction by phosphoadenylyl-sulfate reductase (thioredoxin)"/>
    <property type="evidence" value="ECO:0007669"/>
    <property type="project" value="UniProtKB-UniRule"/>
</dbReference>
<dbReference type="EMBL" id="CP045875">
    <property type="protein sequence ID" value="QGG47608.1"/>
    <property type="molecule type" value="Genomic_DNA"/>
</dbReference>
<feature type="binding site" evidence="5">
    <location>
        <position position="210"/>
    </location>
    <ligand>
        <name>[4Fe-4S] cluster</name>
        <dbReference type="ChEBI" id="CHEBI:49883"/>
    </ligand>
</feature>
<comment type="similarity">
    <text evidence="1 5">Belongs to the PAPS reductase family. CysH subfamily.</text>
</comment>
<dbReference type="AlphaFoldDB" id="A0A5Q2MY32"/>
<reference evidence="8" key="1">
    <citation type="submission" date="2019-11" db="EMBL/GenBank/DDBJ databases">
        <title>Genome sequence of Heliorestis convoluta strain HH, an alkaliphilic and minimalistic phototrophic bacterium from a soda lake in Egypt.</title>
        <authorList>
            <person name="Dewey E.D."/>
            <person name="Stokes L.M."/>
            <person name="Burchell B.M."/>
            <person name="Shaffer K.N."/>
            <person name="Huntington A.M."/>
            <person name="Baker J.M."/>
            <person name="Nadendla S."/>
            <person name="Giglio M.G."/>
            <person name="Touchman J.W."/>
            <person name="Blankenship R.E."/>
            <person name="Madigan M.T."/>
            <person name="Sattley W.M."/>
        </authorList>
    </citation>
    <scope>NUCLEOTIDE SEQUENCE [LARGE SCALE GENOMIC DNA]</scope>
    <source>
        <strain evidence="8">HH</strain>
    </source>
</reference>
<evidence type="ECO:0000313" key="7">
    <source>
        <dbReference type="EMBL" id="QGG47608.1"/>
    </source>
</evidence>
<keyword evidence="5" id="KW-0479">Metal-binding</keyword>
<dbReference type="InterPro" id="IPR002500">
    <property type="entry name" value="PAPS_reduct_dom"/>
</dbReference>
<keyword evidence="3 5" id="KW-0560">Oxidoreductase</keyword>
<name>A0A5Q2MY32_9FIRM</name>
<organism evidence="7 8">
    <name type="scientific">Heliorestis convoluta</name>
    <dbReference type="NCBI Taxonomy" id="356322"/>
    <lineage>
        <taxon>Bacteria</taxon>
        <taxon>Bacillati</taxon>
        <taxon>Bacillota</taxon>
        <taxon>Clostridia</taxon>
        <taxon>Eubacteriales</taxon>
        <taxon>Heliobacteriaceae</taxon>
        <taxon>Heliorestis</taxon>
    </lineage>
</organism>
<comment type="subcellular location">
    <subcellularLocation>
        <location evidence="5">Cytoplasm</location>
    </subcellularLocation>
</comment>
<comment type="function">
    <text evidence="5">Catalyzes the formation of sulfite from adenosine 5'-phosphosulfate (APS) using thioredoxin as an electron donor.</text>
</comment>
<comment type="cofactor">
    <cofactor evidence="5">
        <name>[4Fe-4S] cluster</name>
        <dbReference type="ChEBI" id="CHEBI:49883"/>
    </cofactor>
    <text evidence="5">Binds 1 [4Fe-4S] cluster per subunit.</text>
</comment>
<dbReference type="NCBIfam" id="TIGR00434">
    <property type="entry name" value="cysH"/>
    <property type="match status" value="1"/>
</dbReference>
<dbReference type="GO" id="GO:0043866">
    <property type="term" value="F:adenylyl-sulfate reductase (thioredoxin) activity"/>
    <property type="evidence" value="ECO:0007669"/>
    <property type="project" value="UniProtKB-EC"/>
</dbReference>
<accession>A0A5Q2MY32</accession>
<evidence type="ECO:0000256" key="3">
    <source>
        <dbReference type="ARBA" id="ARBA00023002"/>
    </source>
</evidence>
<keyword evidence="2 5" id="KW-0963">Cytoplasm</keyword>
<dbReference type="GO" id="GO:0070814">
    <property type="term" value="P:hydrogen sulfide biosynthetic process"/>
    <property type="evidence" value="ECO:0007669"/>
    <property type="project" value="UniProtKB-UniRule"/>
</dbReference>
<feature type="domain" description="Phosphoadenosine phosphosulphate reductase" evidence="6">
    <location>
        <begin position="42"/>
        <end position="213"/>
    </location>
</feature>
<dbReference type="PIRSF" id="PIRSF000857">
    <property type="entry name" value="PAPS_reductase"/>
    <property type="match status" value="1"/>
</dbReference>
<feature type="binding site" evidence="5">
    <location>
        <position position="124"/>
    </location>
    <ligand>
        <name>[4Fe-4S] cluster</name>
        <dbReference type="ChEBI" id="CHEBI:49883"/>
    </ligand>
</feature>
<feature type="active site" description="Nucleophile; cysteine thiosulfonate intermediate" evidence="5">
    <location>
        <position position="233"/>
    </location>
</feature>
<dbReference type="Pfam" id="PF01507">
    <property type="entry name" value="PAPS_reduct"/>
    <property type="match status" value="1"/>
</dbReference>
<dbReference type="KEGG" id="hcv:FTV88_1461"/>
<sequence length="237" mass="27763">MEKQLSYQNLTTEDYESLNQSLAEQDTVFVLRWAYERWGKDLVYACSFGAEAMVLIDLISKVNPKAELIFIDTDLHFPETYQLIDAVKARYPELKIEMVKATITLQEQAQKESPELWKKEPDRCCQIRKMVPLEKALHNYSAWLSGLRREQSQTRQHIQFINPDNRFGKVKVCPLIHWTWEEVWMYIRLHQLPYNELHDQRYPSIGCAPCTAPVDEDGDSRAGRWAGQSKTECGLHR</sequence>
<evidence type="ECO:0000256" key="4">
    <source>
        <dbReference type="ARBA" id="ARBA00024327"/>
    </source>
</evidence>
<dbReference type="GO" id="GO:0005737">
    <property type="term" value="C:cytoplasm"/>
    <property type="evidence" value="ECO:0007669"/>
    <property type="project" value="UniProtKB-SubCell"/>
</dbReference>
<feature type="binding site" evidence="5">
    <location>
        <position position="125"/>
    </location>
    <ligand>
        <name>[4Fe-4S] cluster</name>
        <dbReference type="ChEBI" id="CHEBI:49883"/>
    </ligand>
</feature>
<keyword evidence="8" id="KW-1185">Reference proteome</keyword>
<proteinExistence type="inferred from homology"/>
<gene>
    <name evidence="5 7" type="primary">cysH</name>
    <name evidence="7" type="ORF">FTV88_1461</name>
</gene>
<dbReference type="Proteomes" id="UP000366051">
    <property type="component" value="Chromosome"/>
</dbReference>
<dbReference type="FunFam" id="3.40.50.620:FF:000095">
    <property type="entry name" value="Phosphoadenosine phosphosulfate reductase"/>
    <property type="match status" value="1"/>
</dbReference>
<keyword evidence="5" id="KW-0408">Iron</keyword>
<dbReference type="RefSeq" id="WP_153724949.1">
    <property type="nucleotide sequence ID" value="NZ_CP045875.1"/>
</dbReference>
<comment type="catalytic activity">
    <reaction evidence="5">
        <text>[thioredoxin]-disulfide + sulfite + AMP + 2 H(+) = adenosine 5'-phosphosulfate + [thioredoxin]-dithiol</text>
        <dbReference type="Rhea" id="RHEA:21976"/>
        <dbReference type="Rhea" id="RHEA-COMP:10698"/>
        <dbReference type="Rhea" id="RHEA-COMP:10700"/>
        <dbReference type="ChEBI" id="CHEBI:15378"/>
        <dbReference type="ChEBI" id="CHEBI:17359"/>
        <dbReference type="ChEBI" id="CHEBI:29950"/>
        <dbReference type="ChEBI" id="CHEBI:50058"/>
        <dbReference type="ChEBI" id="CHEBI:58243"/>
        <dbReference type="ChEBI" id="CHEBI:456215"/>
        <dbReference type="EC" id="1.8.4.10"/>
    </reaction>
</comment>
<dbReference type="InterPro" id="IPR014729">
    <property type="entry name" value="Rossmann-like_a/b/a_fold"/>
</dbReference>
<dbReference type="GO" id="GO:0051539">
    <property type="term" value="F:4 iron, 4 sulfur cluster binding"/>
    <property type="evidence" value="ECO:0007669"/>
    <property type="project" value="UniProtKB-UniRule"/>
</dbReference>
<dbReference type="InterPro" id="IPR004511">
    <property type="entry name" value="PAPS/APS_Rdtase"/>
</dbReference>
<dbReference type="NCBIfam" id="NF002537">
    <property type="entry name" value="PRK02090.1"/>
    <property type="match status" value="1"/>
</dbReference>
<dbReference type="HAMAP" id="MF_00063">
    <property type="entry name" value="CysH"/>
    <property type="match status" value="1"/>
</dbReference>
<keyword evidence="5" id="KW-0411">Iron-sulfur</keyword>
<dbReference type="CDD" id="cd23945">
    <property type="entry name" value="PAPS_reductase"/>
    <property type="match status" value="1"/>
</dbReference>
<comment type="pathway">
    <text evidence="4 5">Sulfur metabolism; hydrogen sulfide biosynthesis; sulfite from sulfate.</text>
</comment>
<dbReference type="GO" id="GO:0004604">
    <property type="term" value="F:phosphoadenylyl-sulfate reductase (thioredoxin) activity"/>
    <property type="evidence" value="ECO:0007669"/>
    <property type="project" value="UniProtKB-UniRule"/>
</dbReference>
<dbReference type="EC" id="1.8.4.10" evidence="5"/>
<dbReference type="OrthoDB" id="9774475at2"/>
<dbReference type="Gene3D" id="3.40.50.620">
    <property type="entry name" value="HUPs"/>
    <property type="match status" value="1"/>
</dbReference>
<evidence type="ECO:0000256" key="5">
    <source>
        <dbReference type="HAMAP-Rule" id="MF_00063"/>
    </source>
</evidence>
<dbReference type="SUPFAM" id="SSF52402">
    <property type="entry name" value="Adenine nucleotide alpha hydrolases-like"/>
    <property type="match status" value="1"/>
</dbReference>
<dbReference type="GO" id="GO:0046872">
    <property type="term" value="F:metal ion binding"/>
    <property type="evidence" value="ECO:0007669"/>
    <property type="project" value="UniProtKB-KW"/>
</dbReference>
<protein>
    <recommendedName>
        <fullName evidence="5">Adenosine 5'-phosphosulfate reductase</fullName>
        <shortName evidence="5">APS reductase</shortName>
        <ecNumber evidence="5">1.8.4.10</ecNumber>
    </recommendedName>
    <alternativeName>
        <fullName evidence="5">5'-adenylylsulfate reductase</fullName>
    </alternativeName>
    <alternativeName>
        <fullName evidence="5">Thioredoxin-dependent 5'-adenylylsulfate reductase</fullName>
    </alternativeName>
</protein>
<evidence type="ECO:0000256" key="2">
    <source>
        <dbReference type="ARBA" id="ARBA00022490"/>
    </source>
</evidence>
<feature type="binding site" evidence="5">
    <location>
        <position position="207"/>
    </location>
    <ligand>
        <name>[4Fe-4S] cluster</name>
        <dbReference type="ChEBI" id="CHEBI:49883"/>
    </ligand>
</feature>
<dbReference type="PANTHER" id="PTHR46509">
    <property type="entry name" value="PHOSPHOADENOSINE PHOSPHOSULFATE REDUCTASE"/>
    <property type="match status" value="1"/>
</dbReference>
<evidence type="ECO:0000256" key="1">
    <source>
        <dbReference type="ARBA" id="ARBA00009732"/>
    </source>
</evidence>